<evidence type="ECO:0000313" key="2">
    <source>
        <dbReference type="EMBL" id="KAG5983608.1"/>
    </source>
</evidence>
<keyword evidence="3" id="KW-1185">Reference proteome</keyword>
<organism evidence="2 3">
    <name type="scientific">Claviceps pusilla</name>
    <dbReference type="NCBI Taxonomy" id="123648"/>
    <lineage>
        <taxon>Eukaryota</taxon>
        <taxon>Fungi</taxon>
        <taxon>Dikarya</taxon>
        <taxon>Ascomycota</taxon>
        <taxon>Pezizomycotina</taxon>
        <taxon>Sordariomycetes</taxon>
        <taxon>Hypocreomycetidae</taxon>
        <taxon>Hypocreales</taxon>
        <taxon>Clavicipitaceae</taxon>
        <taxon>Claviceps</taxon>
    </lineage>
</organism>
<evidence type="ECO:0000313" key="3">
    <source>
        <dbReference type="Proteomes" id="UP000748025"/>
    </source>
</evidence>
<dbReference type="EMBL" id="SRPW01004294">
    <property type="protein sequence ID" value="KAG5983608.1"/>
    <property type="molecule type" value="Genomic_DNA"/>
</dbReference>
<reference evidence="2" key="1">
    <citation type="journal article" date="2020" name="bioRxiv">
        <title>Whole genome comparisons of ergot fungi reveals the divergence and evolution of species within the genus Claviceps are the result of varying mechanisms driving genome evolution and host range expansion.</title>
        <authorList>
            <person name="Wyka S.A."/>
            <person name="Mondo S.J."/>
            <person name="Liu M."/>
            <person name="Dettman J."/>
            <person name="Nalam V."/>
            <person name="Broders K.D."/>
        </authorList>
    </citation>
    <scope>NUCLEOTIDE SEQUENCE</scope>
    <source>
        <strain evidence="2">CCC 602</strain>
    </source>
</reference>
<dbReference type="Proteomes" id="UP000748025">
    <property type="component" value="Unassembled WGS sequence"/>
</dbReference>
<proteinExistence type="predicted"/>
<evidence type="ECO:0000256" key="1">
    <source>
        <dbReference type="SAM" id="MobiDB-lite"/>
    </source>
</evidence>
<sequence length="119" mass="12723">MEVLADGDCAHSQLLRRRGDLSPGEQDGMDDGGDAGEGEGGWARRHDAQSCLERWADMVRFSSSPSRLDVPYPLLFFKTSFQSTHAVVGRQCAVGGSLLVAGGLVPDEASARVGDIPEY</sequence>
<feature type="region of interest" description="Disordered" evidence="1">
    <location>
        <begin position="14"/>
        <end position="45"/>
    </location>
</feature>
<accession>A0A9P7N210</accession>
<protein>
    <submittedName>
        <fullName evidence="2">Uncharacterized protein</fullName>
    </submittedName>
</protein>
<name>A0A9P7N210_9HYPO</name>
<feature type="compositionally biased region" description="Acidic residues" evidence="1">
    <location>
        <begin position="27"/>
        <end position="37"/>
    </location>
</feature>
<dbReference type="AlphaFoldDB" id="A0A9P7N210"/>
<gene>
    <name evidence="2" type="ORF">E4U43_006254</name>
</gene>
<comment type="caution">
    <text evidence="2">The sequence shown here is derived from an EMBL/GenBank/DDBJ whole genome shotgun (WGS) entry which is preliminary data.</text>
</comment>